<sequence length="150" mass="16570">MHLILYTHTLLLLYSIAIAMTLAFPNALSKTSHRILFTSTPQHPSSSDSSPPVPDPDSTTPTSQYPPQSSVPAATVVVSTLGRRLLHSHPPWDSRSVQHQLYHYQQSSASKDSAQQTRPFHLREMGMIASAAKSDSDSVPRLREREAQQA</sequence>
<keyword evidence="2" id="KW-0732">Signal</keyword>
<feature type="chain" id="PRO_5002430455" evidence="2">
    <location>
        <begin position="24"/>
        <end position="150"/>
    </location>
</feature>
<feature type="region of interest" description="Disordered" evidence="1">
    <location>
        <begin position="39"/>
        <end position="72"/>
    </location>
</feature>
<proteinExistence type="predicted"/>
<dbReference type="AlphaFoldDB" id="A0A0E9NEL2"/>
<dbReference type="Proteomes" id="UP000033140">
    <property type="component" value="Unassembled WGS sequence"/>
</dbReference>
<evidence type="ECO:0000256" key="2">
    <source>
        <dbReference type="SAM" id="SignalP"/>
    </source>
</evidence>
<evidence type="ECO:0000313" key="3">
    <source>
        <dbReference type="EMBL" id="GAO47850.1"/>
    </source>
</evidence>
<dbReference type="EMBL" id="BACD03000011">
    <property type="protein sequence ID" value="GAO47850.1"/>
    <property type="molecule type" value="Genomic_DNA"/>
</dbReference>
<accession>A0A0E9NEL2</accession>
<gene>
    <name evidence="3" type="ORF">G7K_2046-t1</name>
</gene>
<reference evidence="3 4" key="3">
    <citation type="journal article" date="2015" name="Genome Announc.">
        <title>Draft Genome Sequence of the Archiascomycetous Yeast Saitoella complicata.</title>
        <authorList>
            <person name="Yamauchi K."/>
            <person name="Kondo S."/>
            <person name="Hamamoto M."/>
            <person name="Takahashi Y."/>
            <person name="Ogura Y."/>
            <person name="Hayashi T."/>
            <person name="Nishida H."/>
        </authorList>
    </citation>
    <scope>NUCLEOTIDE SEQUENCE [LARGE SCALE GENOMIC DNA]</scope>
    <source>
        <strain evidence="3 4">NRRL Y-17804</strain>
    </source>
</reference>
<feature type="compositionally biased region" description="Basic and acidic residues" evidence="1">
    <location>
        <begin position="134"/>
        <end position="150"/>
    </location>
</feature>
<name>A0A0E9NEL2_SAICN</name>
<feature type="region of interest" description="Disordered" evidence="1">
    <location>
        <begin position="129"/>
        <end position="150"/>
    </location>
</feature>
<reference evidence="3 4" key="1">
    <citation type="journal article" date="2011" name="J. Gen. Appl. Microbiol.">
        <title>Draft genome sequencing of the enigmatic yeast Saitoella complicata.</title>
        <authorList>
            <person name="Nishida H."/>
            <person name="Hamamoto M."/>
            <person name="Sugiyama J."/>
        </authorList>
    </citation>
    <scope>NUCLEOTIDE SEQUENCE [LARGE SCALE GENOMIC DNA]</scope>
    <source>
        <strain evidence="3 4">NRRL Y-17804</strain>
    </source>
</reference>
<comment type="caution">
    <text evidence="3">The sequence shown here is derived from an EMBL/GenBank/DDBJ whole genome shotgun (WGS) entry which is preliminary data.</text>
</comment>
<evidence type="ECO:0000256" key="1">
    <source>
        <dbReference type="SAM" id="MobiDB-lite"/>
    </source>
</evidence>
<evidence type="ECO:0000313" key="4">
    <source>
        <dbReference type="Proteomes" id="UP000033140"/>
    </source>
</evidence>
<keyword evidence="4" id="KW-1185">Reference proteome</keyword>
<feature type="signal peptide" evidence="2">
    <location>
        <begin position="1"/>
        <end position="23"/>
    </location>
</feature>
<reference evidence="3 4" key="2">
    <citation type="journal article" date="2014" name="J. Gen. Appl. Microbiol.">
        <title>The early diverging ascomycetous budding yeast Saitoella complicata has three histone deacetylases belonging to the Clr6, Hos2, and Rpd3 lineages.</title>
        <authorList>
            <person name="Nishida H."/>
            <person name="Matsumoto T."/>
            <person name="Kondo S."/>
            <person name="Hamamoto M."/>
            <person name="Yoshikawa H."/>
        </authorList>
    </citation>
    <scope>NUCLEOTIDE SEQUENCE [LARGE SCALE GENOMIC DNA]</scope>
    <source>
        <strain evidence="3 4">NRRL Y-17804</strain>
    </source>
</reference>
<protein>
    <submittedName>
        <fullName evidence="3">Uncharacterized protein</fullName>
    </submittedName>
</protein>
<organism evidence="3 4">
    <name type="scientific">Saitoella complicata (strain BCRC 22490 / CBS 7301 / JCM 7358 / NBRC 10748 / NRRL Y-17804)</name>
    <dbReference type="NCBI Taxonomy" id="698492"/>
    <lineage>
        <taxon>Eukaryota</taxon>
        <taxon>Fungi</taxon>
        <taxon>Dikarya</taxon>
        <taxon>Ascomycota</taxon>
        <taxon>Taphrinomycotina</taxon>
        <taxon>Taphrinomycotina incertae sedis</taxon>
        <taxon>Saitoella</taxon>
    </lineage>
</organism>